<evidence type="ECO:0000313" key="4">
    <source>
        <dbReference type="Proteomes" id="UP000007306"/>
    </source>
</evidence>
<evidence type="ECO:0000256" key="1">
    <source>
        <dbReference type="SAM" id="MobiDB-lite"/>
    </source>
</evidence>
<dbReference type="HOGENOM" id="CLU_2337088_0_0_1"/>
<evidence type="ECO:0000259" key="2">
    <source>
        <dbReference type="Pfam" id="PF05754"/>
    </source>
</evidence>
<evidence type="ECO:0000313" key="3">
    <source>
        <dbReference type="EnsemblPlants" id="ORGLA08G0071500.1"/>
    </source>
</evidence>
<feature type="region of interest" description="Disordered" evidence="1">
    <location>
        <begin position="1"/>
        <end position="36"/>
    </location>
</feature>
<keyword evidence="4" id="KW-1185">Reference proteome</keyword>
<dbReference type="EnsemblPlants" id="ORGLA08G0071500.1">
    <property type="protein sequence ID" value="ORGLA08G0071500.1"/>
    <property type="gene ID" value="ORGLA08G0071500"/>
</dbReference>
<name>I1QH14_ORYGL</name>
<dbReference type="Gramene" id="ORGLA08G0071500.1">
    <property type="protein sequence ID" value="ORGLA08G0071500.1"/>
    <property type="gene ID" value="ORGLA08G0071500"/>
</dbReference>
<sequence>MEEGEDAGRRRRPWRSSPARGANGVPAAKSGGGKADGVALGLANPMAATARLGAVASGYRSGSGGGGGEEGDGARAIESTRELGEMEKKREGRAGMLK</sequence>
<reference evidence="3 4" key="2">
    <citation type="submission" date="2018-04" db="EMBL/GenBank/DDBJ databases">
        <title>OglaRS2 (Oryza glaberrima Reference Sequence Version 2).</title>
        <authorList>
            <person name="Zhang J."/>
            <person name="Kudrna D."/>
            <person name="Lee S."/>
            <person name="Talag J."/>
            <person name="Rajasekar S."/>
            <person name="Wing R.A."/>
        </authorList>
    </citation>
    <scope>NUCLEOTIDE SEQUENCE [LARGE SCALE GENOMIC DNA]</scope>
    <source>
        <strain evidence="3 4">cv. IRGC 96717</strain>
    </source>
</reference>
<dbReference type="Proteomes" id="UP000007306">
    <property type="component" value="Chromosome 8"/>
</dbReference>
<feature type="domain" description="DUF834" evidence="2">
    <location>
        <begin position="11"/>
        <end position="53"/>
    </location>
</feature>
<feature type="compositionally biased region" description="Basic and acidic residues" evidence="1">
    <location>
        <begin position="72"/>
        <end position="98"/>
    </location>
</feature>
<dbReference type="InterPro" id="IPR008552">
    <property type="entry name" value="DUF834"/>
</dbReference>
<reference evidence="3" key="1">
    <citation type="submission" date="2015-06" db="UniProtKB">
        <authorList>
            <consortium name="EnsemblPlants"/>
        </authorList>
    </citation>
    <scope>IDENTIFICATION</scope>
</reference>
<protein>
    <recommendedName>
        <fullName evidence="2">DUF834 domain-containing protein</fullName>
    </recommendedName>
</protein>
<feature type="region of interest" description="Disordered" evidence="1">
    <location>
        <begin position="58"/>
        <end position="98"/>
    </location>
</feature>
<accession>I1QH14</accession>
<dbReference type="AlphaFoldDB" id="I1QH14"/>
<proteinExistence type="predicted"/>
<dbReference type="Pfam" id="PF05754">
    <property type="entry name" value="DUF834"/>
    <property type="match status" value="1"/>
</dbReference>
<organism evidence="3 4">
    <name type="scientific">Oryza glaberrima</name>
    <name type="common">African rice</name>
    <dbReference type="NCBI Taxonomy" id="4538"/>
    <lineage>
        <taxon>Eukaryota</taxon>
        <taxon>Viridiplantae</taxon>
        <taxon>Streptophyta</taxon>
        <taxon>Embryophyta</taxon>
        <taxon>Tracheophyta</taxon>
        <taxon>Spermatophyta</taxon>
        <taxon>Magnoliopsida</taxon>
        <taxon>Liliopsida</taxon>
        <taxon>Poales</taxon>
        <taxon>Poaceae</taxon>
        <taxon>BOP clade</taxon>
        <taxon>Oryzoideae</taxon>
        <taxon>Oryzeae</taxon>
        <taxon>Oryzinae</taxon>
        <taxon>Oryza</taxon>
    </lineage>
</organism>